<keyword evidence="3 4" id="KW-0658">Purine biosynthesis</keyword>
<feature type="binding site" evidence="4">
    <location>
        <position position="66"/>
    </location>
    <ligand>
        <name>(6R)-10-formyltetrahydrofolate</name>
        <dbReference type="ChEBI" id="CHEBI:195366"/>
    </ligand>
</feature>
<dbReference type="NCBIfam" id="TIGR00639">
    <property type="entry name" value="PurN"/>
    <property type="match status" value="1"/>
</dbReference>
<comment type="catalytic activity">
    <reaction evidence="4">
        <text>N(1)-(5-phospho-beta-D-ribosyl)glycinamide + (6R)-10-formyltetrahydrofolate = N(2)-formyl-N(1)-(5-phospho-beta-D-ribosyl)glycinamide + (6S)-5,6,7,8-tetrahydrofolate + H(+)</text>
        <dbReference type="Rhea" id="RHEA:15053"/>
        <dbReference type="ChEBI" id="CHEBI:15378"/>
        <dbReference type="ChEBI" id="CHEBI:57453"/>
        <dbReference type="ChEBI" id="CHEBI:143788"/>
        <dbReference type="ChEBI" id="CHEBI:147286"/>
        <dbReference type="ChEBI" id="CHEBI:195366"/>
        <dbReference type="EC" id="2.1.2.2"/>
    </reaction>
</comment>
<dbReference type="AlphaFoldDB" id="A0A1M5X575"/>
<accession>A0A1M5X575</accession>
<dbReference type="PANTHER" id="PTHR43369:SF2">
    <property type="entry name" value="PHOSPHORIBOSYLGLYCINAMIDE FORMYLTRANSFERASE"/>
    <property type="match status" value="1"/>
</dbReference>
<dbReference type="SUPFAM" id="SSF53328">
    <property type="entry name" value="Formyltransferase"/>
    <property type="match status" value="1"/>
</dbReference>
<evidence type="ECO:0000256" key="1">
    <source>
        <dbReference type="ARBA" id="ARBA00005054"/>
    </source>
</evidence>
<dbReference type="OrthoDB" id="9806170at2"/>
<proteinExistence type="inferred from homology"/>
<comment type="caution">
    <text evidence="4">Lacks conserved residue(s) required for the propagation of feature annotation.</text>
</comment>
<feature type="site" description="Raises pKa of active site His" evidence="4">
    <location>
        <position position="151"/>
    </location>
</feature>
<evidence type="ECO:0000256" key="3">
    <source>
        <dbReference type="ARBA" id="ARBA00022755"/>
    </source>
</evidence>
<feature type="binding site" evidence="4">
    <location>
        <position position="108"/>
    </location>
    <ligand>
        <name>(6R)-10-formyltetrahydrofolate</name>
        <dbReference type="ChEBI" id="CHEBI:195366"/>
    </ligand>
</feature>
<dbReference type="STRING" id="1123282.SAMN02745823_01616"/>
<dbReference type="Gene3D" id="3.40.50.170">
    <property type="entry name" value="Formyl transferase, N-terminal domain"/>
    <property type="match status" value="1"/>
</dbReference>
<dbReference type="HAMAP" id="MF_01930">
    <property type="entry name" value="PurN"/>
    <property type="match status" value="1"/>
</dbReference>
<comment type="function">
    <text evidence="4">Catalyzes the transfer of a formyl group from 10-formyltetrahydrofolate to 5-phospho-ribosyl-glycinamide (GAR), producing 5-phospho-ribosyl-N-formylglycinamide (FGAR) and tetrahydrofolate.</text>
</comment>
<dbReference type="RefSeq" id="WP_073077530.1">
    <property type="nucleotide sequence ID" value="NZ_FQXV01000004.1"/>
</dbReference>
<keyword evidence="2 4" id="KW-0808">Transferase</keyword>
<feature type="binding site" evidence="4">
    <location>
        <begin position="12"/>
        <end position="14"/>
    </location>
    <ligand>
        <name>N(1)-(5-phospho-beta-D-ribosyl)glycinamide</name>
        <dbReference type="ChEBI" id="CHEBI:143788"/>
    </ligand>
</feature>
<dbReference type="InterPro" id="IPR036477">
    <property type="entry name" value="Formyl_transf_N_sf"/>
</dbReference>
<feature type="domain" description="Formyl transferase N-terminal" evidence="5">
    <location>
        <begin position="3"/>
        <end position="189"/>
    </location>
</feature>
<dbReference type="Pfam" id="PF00551">
    <property type="entry name" value="Formyl_trans_N"/>
    <property type="match status" value="1"/>
</dbReference>
<dbReference type="UniPathway" id="UPA00074">
    <property type="reaction ID" value="UER00126"/>
</dbReference>
<evidence type="ECO:0000313" key="6">
    <source>
        <dbReference type="EMBL" id="SHH94966.1"/>
    </source>
</evidence>
<name>A0A1M5X575_9FIRM</name>
<dbReference type="InterPro" id="IPR002376">
    <property type="entry name" value="Formyl_transf_N"/>
</dbReference>
<comment type="pathway">
    <text evidence="1 4">Purine metabolism; IMP biosynthesis via de novo pathway; N(2)-formyl-N(1)-(5-phospho-D-ribosyl)glycinamide from N(1)-(5-phospho-D-ribosyl)glycinamide (10-formyl THF route): step 1/1.</text>
</comment>
<evidence type="ECO:0000256" key="4">
    <source>
        <dbReference type="HAMAP-Rule" id="MF_01930"/>
    </source>
</evidence>
<evidence type="ECO:0000313" key="7">
    <source>
        <dbReference type="Proteomes" id="UP000183995"/>
    </source>
</evidence>
<keyword evidence="7" id="KW-1185">Reference proteome</keyword>
<dbReference type="InterPro" id="IPR004607">
    <property type="entry name" value="GART"/>
</dbReference>
<evidence type="ECO:0000256" key="2">
    <source>
        <dbReference type="ARBA" id="ARBA00022679"/>
    </source>
</evidence>
<protein>
    <recommendedName>
        <fullName evidence="4">Phosphoribosylglycinamide formyltransferase</fullName>
        <ecNumber evidence="4">2.1.2.2</ecNumber>
    </recommendedName>
    <alternativeName>
        <fullName evidence="4">5'-phosphoribosylglycinamide transformylase</fullName>
    </alternativeName>
    <alternativeName>
        <fullName evidence="4">GAR transformylase</fullName>
        <shortName evidence="4">GART</shortName>
    </alternativeName>
</protein>
<dbReference type="GO" id="GO:0006189">
    <property type="term" value="P:'de novo' IMP biosynthetic process"/>
    <property type="evidence" value="ECO:0007669"/>
    <property type="project" value="UniProtKB-UniRule"/>
</dbReference>
<organism evidence="6 7">
    <name type="scientific">Sporobacter termitidis DSM 10068</name>
    <dbReference type="NCBI Taxonomy" id="1123282"/>
    <lineage>
        <taxon>Bacteria</taxon>
        <taxon>Bacillati</taxon>
        <taxon>Bacillota</taxon>
        <taxon>Clostridia</taxon>
        <taxon>Eubacteriales</taxon>
        <taxon>Oscillospiraceae</taxon>
        <taxon>Sporobacter</taxon>
    </lineage>
</organism>
<evidence type="ECO:0000259" key="5">
    <source>
        <dbReference type="Pfam" id="PF00551"/>
    </source>
</evidence>
<gene>
    <name evidence="4" type="primary">purN</name>
    <name evidence="6" type="ORF">SAMN02745823_01616</name>
</gene>
<dbReference type="CDD" id="cd08645">
    <property type="entry name" value="FMT_core_GART"/>
    <property type="match status" value="1"/>
</dbReference>
<dbReference type="GO" id="GO:0005829">
    <property type="term" value="C:cytosol"/>
    <property type="evidence" value="ECO:0007669"/>
    <property type="project" value="TreeGrafter"/>
</dbReference>
<reference evidence="6 7" key="1">
    <citation type="submission" date="2016-11" db="EMBL/GenBank/DDBJ databases">
        <authorList>
            <person name="Jaros S."/>
            <person name="Januszkiewicz K."/>
            <person name="Wedrychowicz H."/>
        </authorList>
    </citation>
    <scope>NUCLEOTIDE SEQUENCE [LARGE SCALE GENOMIC DNA]</scope>
    <source>
        <strain evidence="6 7">DSM 10068</strain>
    </source>
</reference>
<dbReference type="GO" id="GO:0004644">
    <property type="term" value="F:phosphoribosylglycinamide formyltransferase activity"/>
    <property type="evidence" value="ECO:0007669"/>
    <property type="project" value="UniProtKB-UniRule"/>
</dbReference>
<dbReference type="EC" id="2.1.2.2" evidence="4"/>
<dbReference type="PANTHER" id="PTHR43369">
    <property type="entry name" value="PHOSPHORIBOSYLGLYCINAMIDE FORMYLTRANSFERASE"/>
    <property type="match status" value="1"/>
</dbReference>
<feature type="active site" description="Proton donor" evidence="4">
    <location>
        <position position="110"/>
    </location>
</feature>
<dbReference type="EMBL" id="FQXV01000004">
    <property type="protein sequence ID" value="SHH94966.1"/>
    <property type="molecule type" value="Genomic_DNA"/>
</dbReference>
<comment type="similarity">
    <text evidence="4">Belongs to the GART family.</text>
</comment>
<dbReference type="Proteomes" id="UP000183995">
    <property type="component" value="Unassembled WGS sequence"/>
</dbReference>
<sequence>MVKTAILVSGDGTNLQAIINAHNFGKIKNCELTAVISSRPNAFALERAKNAGIQTFVVDYSMFPSRAGFNEAIYQKLKSLDIELVVMAGFMVVLGSPVVEAFEHRIINIHPSLVPAFCGNGFYGIRVHEEALNYGVKVSGATAHFATAVADAGPVILQRVIDVREDDTPASLQKRIMEEVEWKILPEAVSLYCEGRLKVVGRIVHIKDA</sequence>